<keyword evidence="1" id="KW-0812">Transmembrane</keyword>
<comment type="caution">
    <text evidence="2">The sequence shown here is derived from an EMBL/GenBank/DDBJ whole genome shotgun (WGS) entry which is preliminary data.</text>
</comment>
<accession>A0A4C1T9X2</accession>
<gene>
    <name evidence="2" type="ORF">EVAR_69369_1</name>
</gene>
<evidence type="ECO:0000313" key="2">
    <source>
        <dbReference type="EMBL" id="GBP10936.1"/>
    </source>
</evidence>
<reference evidence="2 3" key="1">
    <citation type="journal article" date="2019" name="Commun. Biol.">
        <title>The bagworm genome reveals a unique fibroin gene that provides high tensile strength.</title>
        <authorList>
            <person name="Kono N."/>
            <person name="Nakamura H."/>
            <person name="Ohtoshi R."/>
            <person name="Tomita M."/>
            <person name="Numata K."/>
            <person name="Arakawa K."/>
        </authorList>
    </citation>
    <scope>NUCLEOTIDE SEQUENCE [LARGE SCALE GENOMIC DNA]</scope>
</reference>
<keyword evidence="3" id="KW-1185">Reference proteome</keyword>
<dbReference type="EMBL" id="BGZK01004792">
    <property type="protein sequence ID" value="GBP10936.1"/>
    <property type="molecule type" value="Genomic_DNA"/>
</dbReference>
<proteinExistence type="predicted"/>
<evidence type="ECO:0000313" key="3">
    <source>
        <dbReference type="Proteomes" id="UP000299102"/>
    </source>
</evidence>
<keyword evidence="1" id="KW-1133">Transmembrane helix</keyword>
<evidence type="ECO:0000256" key="1">
    <source>
        <dbReference type="SAM" id="Phobius"/>
    </source>
</evidence>
<sequence>MSSRTSASYFAASNSAALRAASQLARLSLVARDPLDSVYDVGLPSLRPLDGRTIHNRPNAAPIRMMRCLSSTDSMLPLSSNSIYFTSFSMLILFYNTYIGLP</sequence>
<dbReference type="AlphaFoldDB" id="A0A4C1T9X2"/>
<organism evidence="2 3">
    <name type="scientific">Eumeta variegata</name>
    <name type="common">Bagworm moth</name>
    <name type="synonym">Eumeta japonica</name>
    <dbReference type="NCBI Taxonomy" id="151549"/>
    <lineage>
        <taxon>Eukaryota</taxon>
        <taxon>Metazoa</taxon>
        <taxon>Ecdysozoa</taxon>
        <taxon>Arthropoda</taxon>
        <taxon>Hexapoda</taxon>
        <taxon>Insecta</taxon>
        <taxon>Pterygota</taxon>
        <taxon>Neoptera</taxon>
        <taxon>Endopterygota</taxon>
        <taxon>Lepidoptera</taxon>
        <taxon>Glossata</taxon>
        <taxon>Ditrysia</taxon>
        <taxon>Tineoidea</taxon>
        <taxon>Psychidae</taxon>
        <taxon>Oiketicinae</taxon>
        <taxon>Eumeta</taxon>
    </lineage>
</organism>
<feature type="transmembrane region" description="Helical" evidence="1">
    <location>
        <begin position="83"/>
        <end position="101"/>
    </location>
</feature>
<dbReference type="Proteomes" id="UP000299102">
    <property type="component" value="Unassembled WGS sequence"/>
</dbReference>
<name>A0A4C1T9X2_EUMVA</name>
<keyword evidence="1" id="KW-0472">Membrane</keyword>
<protein>
    <submittedName>
        <fullName evidence="2">Uncharacterized protein</fullName>
    </submittedName>
</protein>